<dbReference type="CDD" id="cd05483">
    <property type="entry name" value="retropepsin_like_bacteria"/>
    <property type="match status" value="1"/>
</dbReference>
<dbReference type="Proteomes" id="UP001207116">
    <property type="component" value="Unassembled WGS sequence"/>
</dbReference>
<keyword evidence="1" id="KW-0645">Protease</keyword>
<sequence>MKRIIYIFIALGLLINYACKTHWTQAIQSGTISQKEFRESIGIEIRNGLIFMPVNIQGKEYRFLFDSGAPLSISNKLQRDLNFKLVSQGNLIDSDNNRKNINWVSVESLNIGNVSFNNQTAFIGDFESNPLLKCLEIDGIVGSNLLRHCAWTIDQEAKSITLSNNINKDVLKRGLEIPFKTDNQYNMFTNINVGRATVRNVLVDYGSNGSIALNDEIFRVLKNRNIIGETLTEKGKQQSGIVGKPVALSREIVYTDSVNIDTTTYLKKVMLRTGKTVSVGNNLLSRFRVTIDWDNKTLHLLQTKEVQDSIRVPGFKLGYAANQGVYVQSVIENSKAYHKGVRANMKVVKLDKLNFEDGDTFCDYVNYELGNIISMELIDSNGLIKEYDFEQTIY</sequence>
<reference evidence="1" key="1">
    <citation type="submission" date="2022-11" db="EMBL/GenBank/DDBJ databases">
        <title>The characterization of three novel Bacteroidetes species and genomic analysis of their roles in tidal elemental geochemical cycles.</title>
        <authorList>
            <person name="Ma K.-J."/>
        </authorList>
    </citation>
    <scope>NUCLEOTIDE SEQUENCE</scope>
    <source>
        <strain evidence="1">M415</strain>
    </source>
</reference>
<evidence type="ECO:0000313" key="1">
    <source>
        <dbReference type="EMBL" id="MCX2718643.1"/>
    </source>
</evidence>
<dbReference type="Gene3D" id="2.40.70.10">
    <property type="entry name" value="Acid Proteases"/>
    <property type="match status" value="2"/>
</dbReference>
<name>A0AAE3MK16_9FLAO</name>
<dbReference type="SUPFAM" id="SSF50156">
    <property type="entry name" value="PDZ domain-like"/>
    <property type="match status" value="1"/>
</dbReference>
<proteinExistence type="predicted"/>
<comment type="caution">
    <text evidence="1">The sequence shown here is derived from an EMBL/GenBank/DDBJ whole genome shotgun (WGS) entry which is preliminary data.</text>
</comment>
<dbReference type="GO" id="GO:0008233">
    <property type="term" value="F:peptidase activity"/>
    <property type="evidence" value="ECO:0007669"/>
    <property type="project" value="UniProtKB-KW"/>
</dbReference>
<dbReference type="SUPFAM" id="SSF50630">
    <property type="entry name" value="Acid proteases"/>
    <property type="match status" value="1"/>
</dbReference>
<dbReference type="Pfam" id="PF13650">
    <property type="entry name" value="Asp_protease_2"/>
    <property type="match status" value="1"/>
</dbReference>
<gene>
    <name evidence="1" type="ORF">OO016_03415</name>
</gene>
<accession>A0AAE3MK16</accession>
<keyword evidence="1" id="KW-0378">Hydrolase</keyword>
<dbReference type="RefSeq" id="WP_266010849.1">
    <property type="nucleotide sequence ID" value="NZ_JAPFQP010000001.1"/>
</dbReference>
<dbReference type="InterPro" id="IPR036034">
    <property type="entry name" value="PDZ_sf"/>
</dbReference>
<evidence type="ECO:0000313" key="2">
    <source>
        <dbReference type="Proteomes" id="UP001207116"/>
    </source>
</evidence>
<dbReference type="InterPro" id="IPR021109">
    <property type="entry name" value="Peptidase_aspartic_dom_sf"/>
</dbReference>
<organism evidence="1 2">
    <name type="scientific">Lentiprolixibacter aurantiacus</name>
    <dbReference type="NCBI Taxonomy" id="2993939"/>
    <lineage>
        <taxon>Bacteria</taxon>
        <taxon>Pseudomonadati</taxon>
        <taxon>Bacteroidota</taxon>
        <taxon>Flavobacteriia</taxon>
        <taxon>Flavobacteriales</taxon>
        <taxon>Flavobacteriaceae</taxon>
        <taxon>Lentiprolixibacter</taxon>
    </lineage>
</organism>
<protein>
    <submittedName>
        <fullName evidence="1">Retropepsin-like aspartic protease</fullName>
    </submittedName>
</protein>
<dbReference type="AlphaFoldDB" id="A0AAE3MK16"/>
<dbReference type="EMBL" id="JAPFQP010000001">
    <property type="protein sequence ID" value="MCX2718643.1"/>
    <property type="molecule type" value="Genomic_DNA"/>
</dbReference>
<dbReference type="InterPro" id="IPR034122">
    <property type="entry name" value="Retropepsin-like_bacterial"/>
</dbReference>
<keyword evidence="2" id="KW-1185">Reference proteome</keyword>
<dbReference type="GO" id="GO:0006508">
    <property type="term" value="P:proteolysis"/>
    <property type="evidence" value="ECO:0007669"/>
    <property type="project" value="UniProtKB-KW"/>
</dbReference>